<evidence type="ECO:0000256" key="12">
    <source>
        <dbReference type="PIRNR" id="PIRNR003097"/>
    </source>
</evidence>
<dbReference type="STRING" id="2017.SAMN05444320_108220"/>
<evidence type="ECO:0000256" key="13">
    <source>
        <dbReference type="SAM" id="Phobius"/>
    </source>
</evidence>
<dbReference type="PANTHER" id="PTHR47755:SF1">
    <property type="entry name" value="CELL DIVISION PROTEIN FTSX"/>
    <property type="match status" value="1"/>
</dbReference>
<dbReference type="Proteomes" id="UP000184501">
    <property type="component" value="Unassembled WGS sequence"/>
</dbReference>
<evidence type="ECO:0000256" key="4">
    <source>
        <dbReference type="ARBA" id="ARBA00011160"/>
    </source>
</evidence>
<evidence type="ECO:0000256" key="7">
    <source>
        <dbReference type="ARBA" id="ARBA00022618"/>
    </source>
</evidence>
<feature type="domain" description="FtsX extracellular" evidence="15">
    <location>
        <begin position="56"/>
        <end position="155"/>
    </location>
</feature>
<keyword evidence="9 13" id="KW-1133">Transmembrane helix</keyword>
<evidence type="ECO:0000256" key="2">
    <source>
        <dbReference type="ARBA" id="ARBA00004651"/>
    </source>
</evidence>
<keyword evidence="10 12" id="KW-0472">Membrane</keyword>
<dbReference type="PANTHER" id="PTHR47755">
    <property type="entry name" value="CELL DIVISION PROTEIN FTSX"/>
    <property type="match status" value="1"/>
</dbReference>
<keyword evidence="7 12" id="KW-0132">Cell division</keyword>
<comment type="subcellular location">
    <subcellularLocation>
        <location evidence="2">Cell membrane</location>
        <topology evidence="2">Multi-pass membrane protein</topology>
    </subcellularLocation>
</comment>
<dbReference type="OrthoDB" id="9812531at2"/>
<evidence type="ECO:0000256" key="8">
    <source>
        <dbReference type="ARBA" id="ARBA00022692"/>
    </source>
</evidence>
<protein>
    <recommendedName>
        <fullName evidence="5 12">Cell division protein FtsX</fullName>
    </recommendedName>
</protein>
<evidence type="ECO:0000313" key="16">
    <source>
        <dbReference type="EMBL" id="SHG38124.1"/>
    </source>
</evidence>
<dbReference type="Pfam" id="PF18075">
    <property type="entry name" value="FtsX_ECD"/>
    <property type="match status" value="1"/>
</dbReference>
<reference evidence="16 17" key="1">
    <citation type="submission" date="2016-11" db="EMBL/GenBank/DDBJ databases">
        <authorList>
            <person name="Jaros S."/>
            <person name="Januszkiewicz K."/>
            <person name="Wedrychowicz H."/>
        </authorList>
    </citation>
    <scope>NUCLEOTIDE SEQUENCE [LARGE SCALE GENOMIC DNA]</scope>
    <source>
        <strain evidence="16 17">DSM 44523</strain>
    </source>
</reference>
<name>A0A1M5JC15_STRHI</name>
<evidence type="ECO:0000259" key="15">
    <source>
        <dbReference type="Pfam" id="PF18075"/>
    </source>
</evidence>
<dbReference type="Gene3D" id="3.30.70.3040">
    <property type="match status" value="1"/>
</dbReference>
<dbReference type="PIRSF" id="PIRSF003097">
    <property type="entry name" value="FtsX"/>
    <property type="match status" value="1"/>
</dbReference>
<comment type="subunit">
    <text evidence="4">Forms a membrane-associated complex with FtsE.</text>
</comment>
<dbReference type="AlphaFoldDB" id="A0A1M5JC15"/>
<dbReference type="RefSeq" id="WP_073487262.1">
    <property type="nucleotide sequence ID" value="NZ_FQVN01000008.1"/>
</dbReference>
<dbReference type="InterPro" id="IPR004513">
    <property type="entry name" value="FtsX"/>
</dbReference>
<evidence type="ECO:0000256" key="1">
    <source>
        <dbReference type="ARBA" id="ARBA00003552"/>
    </source>
</evidence>
<feature type="domain" description="ABC3 transporter permease C-terminal" evidence="14">
    <location>
        <begin position="178"/>
        <end position="295"/>
    </location>
</feature>
<evidence type="ECO:0000256" key="10">
    <source>
        <dbReference type="ARBA" id="ARBA00023136"/>
    </source>
</evidence>
<comment type="function">
    <text evidence="1">Part of the ABC transporter FtsEX involved in cellular division.</text>
</comment>
<evidence type="ECO:0000256" key="9">
    <source>
        <dbReference type="ARBA" id="ARBA00022989"/>
    </source>
</evidence>
<dbReference type="InterPro" id="IPR040690">
    <property type="entry name" value="FtsX_ECD"/>
</dbReference>
<evidence type="ECO:0000256" key="11">
    <source>
        <dbReference type="ARBA" id="ARBA00023306"/>
    </source>
</evidence>
<feature type="transmembrane region" description="Helical" evidence="13">
    <location>
        <begin position="221"/>
        <end position="244"/>
    </location>
</feature>
<dbReference type="Pfam" id="PF02687">
    <property type="entry name" value="FtsX"/>
    <property type="match status" value="1"/>
</dbReference>
<accession>A0A1M5JC15</accession>
<gene>
    <name evidence="16" type="ORF">SAMN05444320_108220</name>
</gene>
<evidence type="ECO:0000256" key="6">
    <source>
        <dbReference type="ARBA" id="ARBA00022475"/>
    </source>
</evidence>
<evidence type="ECO:0000313" key="17">
    <source>
        <dbReference type="Proteomes" id="UP000184501"/>
    </source>
</evidence>
<organism evidence="16 17">
    <name type="scientific">Streptoalloteichus hindustanus</name>
    <dbReference type="NCBI Taxonomy" id="2017"/>
    <lineage>
        <taxon>Bacteria</taxon>
        <taxon>Bacillati</taxon>
        <taxon>Actinomycetota</taxon>
        <taxon>Actinomycetes</taxon>
        <taxon>Pseudonocardiales</taxon>
        <taxon>Pseudonocardiaceae</taxon>
        <taxon>Streptoalloteichus</taxon>
    </lineage>
</organism>
<dbReference type="InterPro" id="IPR047929">
    <property type="entry name" value="FtsX_actino"/>
</dbReference>
<dbReference type="InterPro" id="IPR003838">
    <property type="entry name" value="ABC3_permease_C"/>
</dbReference>
<feature type="transmembrane region" description="Helical" evidence="13">
    <location>
        <begin position="273"/>
        <end position="294"/>
    </location>
</feature>
<evidence type="ECO:0000259" key="14">
    <source>
        <dbReference type="Pfam" id="PF02687"/>
    </source>
</evidence>
<feature type="transmembrane region" description="Helical" evidence="13">
    <location>
        <begin position="21"/>
        <end position="45"/>
    </location>
</feature>
<evidence type="ECO:0000256" key="3">
    <source>
        <dbReference type="ARBA" id="ARBA00007379"/>
    </source>
</evidence>
<dbReference type="GO" id="GO:0005886">
    <property type="term" value="C:plasma membrane"/>
    <property type="evidence" value="ECO:0007669"/>
    <property type="project" value="UniProtKB-SubCell"/>
</dbReference>
<dbReference type="EMBL" id="FQVN01000008">
    <property type="protein sequence ID" value="SHG38124.1"/>
    <property type="molecule type" value="Genomic_DNA"/>
</dbReference>
<keyword evidence="11 12" id="KW-0131">Cell cycle</keyword>
<keyword evidence="6 12" id="KW-1003">Cell membrane</keyword>
<proteinExistence type="inferred from homology"/>
<sequence>MRASFVFSEVITGLRRNVTMTIAMILTTAISLGLLGGGLLVVRLIDKMDDRYRDKVEVSVYLNNDVSATDKTCSKDPCAGLQRALQANSNVEAVAFESRDAAFDRFKRIFEGNPELVELARPEALPSSFRIKLKDPQRFNAINQEFSGKPGVQRVVDQGEFLKRLFNVLTGVRNATFVIALFQALAALLLISNTIQLSAFTRRTEVGIMRLVGATRWYTQLPFLIEAVVAGLIGALVAVGMLFLGKATFLDKVLESPIQAGIVPKLGMADVAYVSPILVLVATVVSAITGYVTLRLYVRL</sequence>
<dbReference type="NCBIfam" id="NF038346">
    <property type="entry name" value="FtsX_actino"/>
    <property type="match status" value="1"/>
</dbReference>
<dbReference type="GO" id="GO:0051301">
    <property type="term" value="P:cell division"/>
    <property type="evidence" value="ECO:0007669"/>
    <property type="project" value="UniProtKB-KW"/>
</dbReference>
<evidence type="ECO:0000256" key="5">
    <source>
        <dbReference type="ARBA" id="ARBA00021907"/>
    </source>
</evidence>
<feature type="transmembrane region" description="Helical" evidence="13">
    <location>
        <begin position="175"/>
        <end position="200"/>
    </location>
</feature>
<keyword evidence="8 13" id="KW-0812">Transmembrane</keyword>
<comment type="similarity">
    <text evidence="3 12">Belongs to the ABC-4 integral membrane protein family. FtsX subfamily.</text>
</comment>
<keyword evidence="17" id="KW-1185">Reference proteome</keyword>